<proteinExistence type="inferred from homology"/>
<evidence type="ECO:0000256" key="4">
    <source>
        <dbReference type="PROSITE-ProRule" id="PRU10007"/>
    </source>
</evidence>
<evidence type="ECO:0000256" key="1">
    <source>
        <dbReference type="ARBA" id="ARBA00009986"/>
    </source>
</evidence>
<dbReference type="InterPro" id="IPR010102">
    <property type="entry name" value="Succ_semiAld_DH"/>
</dbReference>
<dbReference type="PANTHER" id="PTHR43353">
    <property type="entry name" value="SUCCINATE-SEMIALDEHYDE DEHYDROGENASE, MITOCHONDRIAL"/>
    <property type="match status" value="1"/>
</dbReference>
<dbReference type="FunFam" id="3.40.605.10:FF:000005">
    <property type="entry name" value="Succinate-semialdehyde dehydrogenase I"/>
    <property type="match status" value="1"/>
</dbReference>
<evidence type="ECO:0000313" key="8">
    <source>
        <dbReference type="Proteomes" id="UP000177445"/>
    </source>
</evidence>
<dbReference type="InterPro" id="IPR016160">
    <property type="entry name" value="Ald_DH_CS_CYS"/>
</dbReference>
<evidence type="ECO:0000256" key="3">
    <source>
        <dbReference type="ARBA" id="ARBA00023002"/>
    </source>
</evidence>
<dbReference type="KEGG" id="msq:BKP64_15800"/>
<dbReference type="InterPro" id="IPR029510">
    <property type="entry name" value="Ald_DH_CS_GLU"/>
</dbReference>
<sequence>MSATKTPLLASVLNNQVPALISGQWCQRDARFEVTNPATGEILAQVAECTADDTRDAVAAAERAGRSWRQVPAKERSAVLRRWFELVSGHSDELARLMTLEQGKPLAEARGEVTYGASFIEFFGEEAKRMAGETLPGQGPDKRILVMREPVGVVAAITPWNFPLAMITRKCAPAIAAGCTVVIKPAEATPLTALALARLALEAGVPAGVISVVTASSPVAVGEVLSTDPLVRKLSFTGSTAVGKKLLAQCASTVKKTAMELGGNAPFIVFDDADLDAAVEGAIASKFRNAGQTCVCTNRFLVQDGVYEEFVSKLTAKVAGLKVGNGLDDGISIGPLINRGAIDKVRGHVEDAIGKGARVASGGQPHELGPNFFTPTVLADVTPDMAVAGEETFGPLAPVFRFHTAEEAVAMANDTPSGLAAYLYATDYRRIWHTLEALEYGMVGVNEGLISTELAPFGGVKESGLGREGSHHGLDEFTELKYVCLGGL</sequence>
<keyword evidence="8" id="KW-1185">Reference proteome</keyword>
<dbReference type="InterPro" id="IPR016162">
    <property type="entry name" value="Ald_DH_N"/>
</dbReference>
<feature type="domain" description="Aldehyde dehydrogenase" evidence="6">
    <location>
        <begin position="27"/>
        <end position="483"/>
    </location>
</feature>
<accession>A0A1D9GPP8</accession>
<keyword evidence="3 5" id="KW-0560">Oxidoreductase</keyword>
<evidence type="ECO:0000256" key="5">
    <source>
        <dbReference type="RuleBase" id="RU003345"/>
    </source>
</evidence>
<dbReference type="InterPro" id="IPR050740">
    <property type="entry name" value="Aldehyde_DH_Superfamily"/>
</dbReference>
<dbReference type="CDD" id="cd07103">
    <property type="entry name" value="ALDH_F5_SSADH_GabD"/>
    <property type="match status" value="1"/>
</dbReference>
<dbReference type="EMBL" id="CP017715">
    <property type="protein sequence ID" value="AOY89514.1"/>
    <property type="molecule type" value="Genomic_DNA"/>
</dbReference>
<protein>
    <submittedName>
        <fullName evidence="7">Succinate-semialdehyde dehydrogenase (NADP(+))</fullName>
    </submittedName>
</protein>
<dbReference type="Proteomes" id="UP000177445">
    <property type="component" value="Chromosome"/>
</dbReference>
<dbReference type="InterPro" id="IPR016161">
    <property type="entry name" value="Ald_DH/histidinol_DH"/>
</dbReference>
<dbReference type="PANTHER" id="PTHR43353:SF5">
    <property type="entry name" value="SUCCINATE-SEMIALDEHYDE DEHYDROGENASE, MITOCHONDRIAL"/>
    <property type="match status" value="1"/>
</dbReference>
<dbReference type="GO" id="GO:0004777">
    <property type="term" value="F:succinate-semialdehyde dehydrogenase (NAD+) activity"/>
    <property type="evidence" value="ECO:0007669"/>
    <property type="project" value="TreeGrafter"/>
</dbReference>
<comment type="similarity">
    <text evidence="1 5">Belongs to the aldehyde dehydrogenase family.</text>
</comment>
<dbReference type="OrthoDB" id="9812625at2"/>
<dbReference type="InterPro" id="IPR015590">
    <property type="entry name" value="Aldehyde_DH_dom"/>
</dbReference>
<dbReference type="InterPro" id="IPR016163">
    <property type="entry name" value="Ald_DH_C"/>
</dbReference>
<dbReference type="AlphaFoldDB" id="A0A1D9GPP8"/>
<evidence type="ECO:0000259" key="6">
    <source>
        <dbReference type="Pfam" id="PF00171"/>
    </source>
</evidence>
<dbReference type="GO" id="GO:0009450">
    <property type="term" value="P:gamma-aminobutyric acid catabolic process"/>
    <property type="evidence" value="ECO:0007669"/>
    <property type="project" value="InterPro"/>
</dbReference>
<dbReference type="PROSITE" id="PS00070">
    <property type="entry name" value="ALDEHYDE_DEHYDR_CYS"/>
    <property type="match status" value="1"/>
</dbReference>
<feature type="active site" evidence="4">
    <location>
        <position position="260"/>
    </location>
</feature>
<dbReference type="STRING" id="1874317.BKP64_15800"/>
<keyword evidence="2" id="KW-0521">NADP</keyword>
<gene>
    <name evidence="7" type="primary">gabD</name>
    <name evidence="7" type="ORF">BKP64_15800</name>
</gene>
<evidence type="ECO:0000313" key="7">
    <source>
        <dbReference type="EMBL" id="AOY89514.1"/>
    </source>
</evidence>
<dbReference type="GO" id="GO:0005829">
    <property type="term" value="C:cytosol"/>
    <property type="evidence" value="ECO:0007669"/>
    <property type="project" value="TreeGrafter"/>
</dbReference>
<dbReference type="Pfam" id="PF00171">
    <property type="entry name" value="Aldedh"/>
    <property type="match status" value="1"/>
</dbReference>
<dbReference type="Gene3D" id="3.40.605.10">
    <property type="entry name" value="Aldehyde Dehydrogenase, Chain A, domain 1"/>
    <property type="match status" value="1"/>
</dbReference>
<dbReference type="FunFam" id="3.40.309.10:FF:000004">
    <property type="entry name" value="Succinate-semialdehyde dehydrogenase I"/>
    <property type="match status" value="1"/>
</dbReference>
<dbReference type="NCBIfam" id="TIGR01780">
    <property type="entry name" value="SSADH"/>
    <property type="match status" value="1"/>
</dbReference>
<organism evidence="7 8">
    <name type="scientific">Marinobacter salinus</name>
    <dbReference type="NCBI Taxonomy" id="1874317"/>
    <lineage>
        <taxon>Bacteria</taxon>
        <taxon>Pseudomonadati</taxon>
        <taxon>Pseudomonadota</taxon>
        <taxon>Gammaproteobacteria</taxon>
        <taxon>Pseudomonadales</taxon>
        <taxon>Marinobacteraceae</taxon>
        <taxon>Marinobacter</taxon>
    </lineage>
</organism>
<evidence type="ECO:0000256" key="2">
    <source>
        <dbReference type="ARBA" id="ARBA00022857"/>
    </source>
</evidence>
<dbReference type="PROSITE" id="PS00687">
    <property type="entry name" value="ALDEHYDE_DEHYDR_GLU"/>
    <property type="match status" value="1"/>
</dbReference>
<dbReference type="SUPFAM" id="SSF53720">
    <property type="entry name" value="ALDH-like"/>
    <property type="match status" value="1"/>
</dbReference>
<name>A0A1D9GPP8_9GAMM</name>
<reference evidence="7 8" key="1">
    <citation type="submission" date="2016-10" db="EMBL/GenBank/DDBJ databases">
        <title>Marinobacter salinus sp. nov., a moderately halophilic bacterium isolated from a tidal flat environment.</title>
        <authorList>
            <person name="Park S.-J."/>
        </authorList>
    </citation>
    <scope>NUCLEOTIDE SEQUENCE [LARGE SCALE GENOMIC DNA]</scope>
    <source>
        <strain evidence="7 8">Hb8</strain>
    </source>
</reference>
<dbReference type="Gene3D" id="3.40.309.10">
    <property type="entry name" value="Aldehyde Dehydrogenase, Chain A, domain 2"/>
    <property type="match status" value="1"/>
</dbReference>
<dbReference type="RefSeq" id="WP_070972279.1">
    <property type="nucleotide sequence ID" value="NZ_CP017715.1"/>
</dbReference>